<feature type="region of interest" description="Disordered" evidence="2">
    <location>
        <begin position="880"/>
        <end position="901"/>
    </location>
</feature>
<dbReference type="InterPro" id="IPR007309">
    <property type="entry name" value="TFIIIC_Bblock-bd"/>
</dbReference>
<feature type="domain" description="Transcription factor tau subunit sfc3/Tfc3 C-terminal" evidence="4">
    <location>
        <begin position="1878"/>
        <end position="2285"/>
    </location>
</feature>
<dbReference type="OrthoDB" id="5403573at2759"/>
<feature type="compositionally biased region" description="Polar residues" evidence="2">
    <location>
        <begin position="1127"/>
        <end position="1137"/>
    </location>
</feature>
<dbReference type="HOGENOM" id="CLU_001132_0_0_1"/>
<keyword evidence="1" id="KW-0175">Coiled coil</keyword>
<feature type="compositionally biased region" description="Acidic residues" evidence="2">
    <location>
        <begin position="1803"/>
        <end position="1813"/>
    </location>
</feature>
<dbReference type="InParanoid" id="A0A084QF84"/>
<feature type="compositionally biased region" description="Basic residues" evidence="2">
    <location>
        <begin position="1070"/>
        <end position="1090"/>
    </location>
</feature>
<feature type="region of interest" description="Disordered" evidence="2">
    <location>
        <begin position="1"/>
        <end position="99"/>
    </location>
</feature>
<evidence type="ECO:0000256" key="1">
    <source>
        <dbReference type="SAM" id="Coils"/>
    </source>
</evidence>
<feature type="compositionally biased region" description="Basic and acidic residues" evidence="2">
    <location>
        <begin position="1629"/>
        <end position="1645"/>
    </location>
</feature>
<gene>
    <name evidence="5" type="ORF">S40285_05170</name>
</gene>
<dbReference type="PANTHER" id="PTHR40644">
    <property type="entry name" value="UPF0653 PROTEIN C607.02C"/>
    <property type="match status" value="1"/>
</dbReference>
<evidence type="ECO:0000313" key="5">
    <source>
        <dbReference type="EMBL" id="KFA62619.1"/>
    </source>
</evidence>
<dbReference type="InterPro" id="IPR046488">
    <property type="entry name" value="Sfc3/Tfc3_C"/>
</dbReference>
<feature type="region of interest" description="Disordered" evidence="2">
    <location>
        <begin position="346"/>
        <end position="372"/>
    </location>
</feature>
<feature type="region of interest" description="Disordered" evidence="2">
    <location>
        <begin position="162"/>
        <end position="213"/>
    </location>
</feature>
<feature type="region of interest" description="Disordered" evidence="2">
    <location>
        <begin position="1798"/>
        <end position="1836"/>
    </location>
</feature>
<feature type="region of interest" description="Disordered" evidence="2">
    <location>
        <begin position="1333"/>
        <end position="1361"/>
    </location>
</feature>
<reference evidence="5 6" key="1">
    <citation type="journal article" date="2014" name="BMC Genomics">
        <title>Comparative genome sequencing reveals chemotype-specific gene clusters in the toxigenic black mold Stachybotrys.</title>
        <authorList>
            <person name="Semeiks J."/>
            <person name="Borek D."/>
            <person name="Otwinowski Z."/>
            <person name="Grishin N.V."/>
        </authorList>
    </citation>
    <scope>NUCLEOTIDE SEQUENCE [LARGE SCALE GENOMIC DNA]</scope>
    <source>
        <strain evidence="5 6">IBT 40285</strain>
    </source>
</reference>
<feature type="compositionally biased region" description="Basic and acidic residues" evidence="2">
    <location>
        <begin position="1349"/>
        <end position="1361"/>
    </location>
</feature>
<organism evidence="5 6">
    <name type="scientific">Stachybotrys chlorohalonatus (strain IBT 40285)</name>
    <dbReference type="NCBI Taxonomy" id="1283841"/>
    <lineage>
        <taxon>Eukaryota</taxon>
        <taxon>Fungi</taxon>
        <taxon>Dikarya</taxon>
        <taxon>Ascomycota</taxon>
        <taxon>Pezizomycotina</taxon>
        <taxon>Sordariomycetes</taxon>
        <taxon>Hypocreomycetidae</taxon>
        <taxon>Hypocreales</taxon>
        <taxon>Stachybotryaceae</taxon>
        <taxon>Stachybotrys</taxon>
    </lineage>
</organism>
<feature type="domain" description="B-block binding subunit of TFIIIC" evidence="3">
    <location>
        <begin position="474"/>
        <end position="541"/>
    </location>
</feature>
<keyword evidence="6" id="KW-1185">Reference proteome</keyword>
<dbReference type="Pfam" id="PF20222">
    <property type="entry name" value="DUF6581"/>
    <property type="match status" value="1"/>
</dbReference>
<feature type="compositionally biased region" description="Polar residues" evidence="2">
    <location>
        <begin position="1864"/>
        <end position="1875"/>
    </location>
</feature>
<evidence type="ECO:0000259" key="3">
    <source>
        <dbReference type="Pfam" id="PF04182"/>
    </source>
</evidence>
<sequence length="2343" mass="260601">MPHKHKRKRGDESDFDLPPSQRARPLPTQPANRLSSHSSTKSKKRNKNRSSADDAPRAFRRLMAVAQGKKFRPGLDDGNTQKAAPSAETAIEAPRIRPGEDLRSYAQRVDAALPVAGLTKKTVIKDGKDEIGLKVHRTRKERKMHKLYDQWRAEDRKIKDQREEELEEAAQREIEDDAAGIAPISVDDGQGTSKKKKSKRRGGGGDDDDDPWLQLKKQRAEAKVGLHDVAQAPPSLNKKKLRPLTAVRGAAVAVDNVPKAAGSLRRREELQAVRDDVVEAYRKIKEHEQAKLDAKKALNCHEVNGTSDIMALELEELITRLLMLISCAGDQGRSITDLVTDIQKSSAAPRGLASQPHDDEQQNDGKQPGFDDRATGIIYGWLVERDDVSVGHNREFNHLSLQEVLALSQSQCSPNQRNEGASENTDQMALHAEVMPGTYISTAHPTTDVRVYTSEQTMWESICGHTIDFKRVPKSEWILLLGIASTRTEGILQGDLGRLVDQDKRSVPKRTDALVTKGYIVKRTTLVRRTKTSKLWLNAFAPPLPKEAGSVTNDSGVEMNLSRQVLLANLDAVPWHSRWTGESMDYIALATTIMALSKEWGVLRILDLKHKLGVIGMRWQMKVVAKICRFLNSRGAAQFVAAKLDDKVYKDCIKYTRDLTPRDWATFLATGKRTSRIFRTVESNADDDAEGLEQEGVSDINVSYLNATPPWALDQPLPAYVVQSVASFGQKGLSNSDLYSLTLGTSFSRFFSSMTTVLSTSDLQPRHLSHMQLGSEHVRIGKVASYRYFIRQNDPVSSKDLDGVSEPRLSEERSESGMYGFTTATQASQTSLNGPTLSNLCAGIHARWQPGGSIRRVKTLSMKPQPSRKLRDPLSVIAGKASADSEALGPQDERPSSAPVATEAGTDIEVPVHQDETLHNAPSPDAVADVVVEPSVFREERLDSVLSPEAIAGTKVPVLQNESLCVVLSPKVGTDIEAPAPQHGRTSFTVTLKVSPQSLRDCLAGGLPSTPGIPDLPEQPNQSPTPNKFDHLAAISHNDPVPDQDPAAIEGLDTDLATNHTLETSDRGRGRGRGRGRARGRGRGRGRGRRSGGLNEFATTVLRQYTCEKCGGTWKNDIGLKYHVEKSQTPCNPSFDPSTKREPRARTRTVVPKDILIEDSHDLEAEGASSTPTKELSGADAQAPGHNQSSRGGKESSRAHTEASSDDENDENEGENPTRPSTISWRRPPTQHMAQTVQSDAIRINQGHLLSGVATRPRQLFARKRGSSFQQDSATHLLTPVQLDSIRHQISADPTELAHDLNDISQYSYNCEPQESTRTPLSQIVDEDLSQPDGALAISQPTGNLQETRGTESEEKQKPPSRAEIRALIVDIVSSILLQHDGLTAGESALWQAFLGEWYACRPGEKAPASKVFKAALGWMVEHGVVAEHWHGFRRRDGTFSRCQIITWPDMDAFSPQCLRLVEYIKEEDNLLVPDAEDDPSSVQLTVRGRRAAVRGRRPLMKEVATLSAPVYTAQLAAKKADDVATGESSRGRRKTRQRVSLLDEYRNTFRRDPTLEDVSQASKQPVGDFDQVLGASVEQPPSLGLSGEIRFLDPNTYLDEDYIEEEAPRSSPGSPEHSIFSRNGRRRLHEEQDGRDSRTDREPWLPKVDLPTNVITGVNGSWPGLDLGFFERLDSSHTVHGWMPDKHWFALYNDAYEIEKAAVVNRRNKKYSANALSYANYRQFLGRLRACKKRELACSETFIRMFGQRSLFHDIFVDFRVLPGETFVHVPDLDWPEDGQLTPEKATALLAELDALAPSSSSDDEGEDDEDESHPSIVASSATRPRLTAASVKQGDRPMVDRVPLKTRALTQLGHQEEGVSAHPSSTSGDSGALENSTEVLNAFIVVRVLLGGTEKAVDWGLLLHIFPHLDMVALRKFWANAVKEQGPQIARLTQEFQDNFLAAYENDEIPVLDYDNPMEYDWLELIQWASQLSRHDGDGLPTSRELLTTRFTLQDNASMAEDWRERYFHVQTSVFARFEAATSEPSAISACEISKELQQDTRMEDIDVAASWIRSLCYTEDMRYSVWEIKERFNELCGRDRGDPNLQQEALPHAFEQLVQQRVICRIKKPPPGGLPYRLSEWYIGNLGKLVQRSKYAEAYTFKSSMDAAFRQGRPLRVPYTLTDGAMMALTNLNAYRRINLVPLDVPDIPFGFEPGNYESRKFPKSYYHFGIEAVPTDDYLYNDEIDALATSIAEGLPAETSVGGLPRWIDLFGHENLRAWTDILAAFCFICATRGPLTVEAIGSALSPHLEPFEIRLIVQWGQKAGVLRGLDQGMGITVEEWWWLAVPWQDQRVTTKTKH</sequence>
<protein>
    <submittedName>
        <fullName evidence="5">Uncharacterized protein</fullName>
    </submittedName>
</protein>
<feature type="coiled-coil region" evidence="1">
    <location>
        <begin position="270"/>
        <end position="304"/>
    </location>
</feature>
<dbReference type="PANTHER" id="PTHR40644:SF1">
    <property type="entry name" value="UPF0653 PROTEIN C607.02C"/>
    <property type="match status" value="1"/>
</dbReference>
<name>A0A084QF84_STAC4</name>
<feature type="compositionally biased region" description="Polar residues" evidence="2">
    <location>
        <begin position="1339"/>
        <end position="1348"/>
    </location>
</feature>
<feature type="region of interest" description="Disordered" evidence="2">
    <location>
        <begin position="1002"/>
        <end position="1095"/>
    </location>
</feature>
<feature type="region of interest" description="Disordered" evidence="2">
    <location>
        <begin position="797"/>
        <end position="816"/>
    </location>
</feature>
<accession>A0A084QF84</accession>
<feature type="compositionally biased region" description="Acidic residues" evidence="2">
    <location>
        <begin position="163"/>
        <end position="178"/>
    </location>
</feature>
<evidence type="ECO:0000313" key="6">
    <source>
        <dbReference type="Proteomes" id="UP000028524"/>
    </source>
</evidence>
<evidence type="ECO:0000259" key="4">
    <source>
        <dbReference type="Pfam" id="PF20222"/>
    </source>
</evidence>
<feature type="compositionally biased region" description="Acidic residues" evidence="2">
    <location>
        <begin position="1204"/>
        <end position="1214"/>
    </location>
</feature>
<feature type="compositionally biased region" description="Basic and acidic residues" evidence="2">
    <location>
        <begin position="1192"/>
        <end position="1203"/>
    </location>
</feature>
<feature type="compositionally biased region" description="Basic and acidic residues" evidence="2">
    <location>
        <begin position="1155"/>
        <end position="1164"/>
    </location>
</feature>
<feature type="region of interest" description="Disordered" evidence="2">
    <location>
        <begin position="1127"/>
        <end position="1235"/>
    </location>
</feature>
<feature type="region of interest" description="Disordered" evidence="2">
    <location>
        <begin position="1853"/>
        <end position="1875"/>
    </location>
</feature>
<dbReference type="OMA" id="CWQLSQP"/>
<feature type="compositionally biased region" description="Basic residues" evidence="2">
    <location>
        <begin position="193"/>
        <end position="202"/>
    </location>
</feature>
<dbReference type="Pfam" id="PF04182">
    <property type="entry name" value="B-block_TFIIIC"/>
    <property type="match status" value="1"/>
</dbReference>
<proteinExistence type="predicted"/>
<evidence type="ECO:0000256" key="2">
    <source>
        <dbReference type="SAM" id="MobiDB-lite"/>
    </source>
</evidence>
<feature type="region of interest" description="Disordered" evidence="2">
    <location>
        <begin position="1605"/>
        <end position="1646"/>
    </location>
</feature>
<dbReference type="Proteomes" id="UP000028524">
    <property type="component" value="Unassembled WGS sequence"/>
</dbReference>
<dbReference type="STRING" id="1283841.A0A084QF84"/>
<dbReference type="EMBL" id="KL660785">
    <property type="protein sequence ID" value="KFA62619.1"/>
    <property type="molecule type" value="Genomic_DNA"/>
</dbReference>